<dbReference type="AlphaFoldDB" id="A4TVF8"/>
<gene>
    <name evidence="2" type="ORF">MGR_2805</name>
</gene>
<accession>A4TVF8</accession>
<keyword evidence="1" id="KW-1133">Transmembrane helix</keyword>
<keyword evidence="1" id="KW-0812">Transmembrane</keyword>
<evidence type="ECO:0008006" key="3">
    <source>
        <dbReference type="Google" id="ProtNLM"/>
    </source>
</evidence>
<feature type="transmembrane region" description="Helical" evidence="1">
    <location>
        <begin position="96"/>
        <end position="115"/>
    </location>
</feature>
<feature type="transmembrane region" description="Helical" evidence="1">
    <location>
        <begin position="406"/>
        <end position="423"/>
    </location>
</feature>
<dbReference type="PANTHER" id="PTHR38434">
    <property type="entry name" value="BLL2549 PROTEIN"/>
    <property type="match status" value="1"/>
</dbReference>
<feature type="transmembrane region" description="Helical" evidence="1">
    <location>
        <begin position="150"/>
        <end position="169"/>
    </location>
</feature>
<feature type="transmembrane region" description="Helical" evidence="1">
    <location>
        <begin position="12"/>
        <end position="32"/>
    </location>
</feature>
<evidence type="ECO:0000313" key="2">
    <source>
        <dbReference type="EMBL" id="CAM74615.1"/>
    </source>
</evidence>
<feature type="transmembrane region" description="Helical" evidence="1">
    <location>
        <begin position="309"/>
        <end position="330"/>
    </location>
</feature>
<feature type="transmembrane region" description="Helical" evidence="1">
    <location>
        <begin position="429"/>
        <end position="449"/>
    </location>
</feature>
<evidence type="ECO:0000256" key="1">
    <source>
        <dbReference type="SAM" id="Phobius"/>
    </source>
</evidence>
<feature type="transmembrane region" description="Helical" evidence="1">
    <location>
        <begin position="377"/>
        <end position="394"/>
    </location>
</feature>
<feature type="transmembrane region" description="Helical" evidence="1">
    <location>
        <begin position="66"/>
        <end position="84"/>
    </location>
</feature>
<dbReference type="InterPro" id="IPR019286">
    <property type="entry name" value="DUF2339_TM"/>
</dbReference>
<feature type="transmembrane region" description="Helical" evidence="1">
    <location>
        <begin position="275"/>
        <end position="294"/>
    </location>
</feature>
<reference evidence="2" key="1">
    <citation type="journal article" date="2007" name="J. Bacteriol.">
        <title>Comparative genome analysis of four magnetotactic bacteria reveals a complex set of group-specific genes implicated in magnetosome biomineralization and function.</title>
        <authorList>
            <person name="Richter M."/>
            <person name="Kube M."/>
            <person name="Bazylinski D.A."/>
            <person name="Lombardot T."/>
            <person name="Gloeckner F.O."/>
            <person name="Reinhardt R."/>
            <person name="Schueler D."/>
        </authorList>
    </citation>
    <scope>NUCLEOTIDE SEQUENCE</scope>
    <source>
        <strain evidence="2">MSR-1</strain>
    </source>
</reference>
<protein>
    <recommendedName>
        <fullName evidence="3">DUF2339 domain-containing protein</fullName>
    </recommendedName>
</protein>
<organism evidence="2">
    <name type="scientific">Magnetospirillum gryphiswaldense</name>
    <dbReference type="NCBI Taxonomy" id="55518"/>
    <lineage>
        <taxon>Bacteria</taxon>
        <taxon>Pseudomonadati</taxon>
        <taxon>Pseudomonadota</taxon>
        <taxon>Alphaproteobacteria</taxon>
        <taxon>Rhodospirillales</taxon>
        <taxon>Rhodospirillaceae</taxon>
        <taxon>Magnetospirillum</taxon>
    </lineage>
</organism>
<dbReference type="EMBL" id="CU459003">
    <property type="protein sequence ID" value="CAM74615.1"/>
    <property type="molecule type" value="Genomic_DNA"/>
</dbReference>
<feature type="transmembrane region" description="Helical" evidence="1">
    <location>
        <begin position="39"/>
        <end position="60"/>
    </location>
</feature>
<keyword evidence="1" id="KW-0472">Membrane</keyword>
<proteinExistence type="predicted"/>
<name>A4TVF8_9PROT</name>
<feature type="transmembrane region" description="Helical" evidence="1">
    <location>
        <begin position="181"/>
        <end position="200"/>
    </location>
</feature>
<feature type="transmembrane region" description="Helical" evidence="1">
    <location>
        <begin position="246"/>
        <end position="263"/>
    </location>
</feature>
<feature type="transmembrane region" description="Helical" evidence="1">
    <location>
        <begin position="342"/>
        <end position="362"/>
    </location>
</feature>
<dbReference type="PANTHER" id="PTHR38434:SF1">
    <property type="entry name" value="BLL2549 PROTEIN"/>
    <property type="match status" value="1"/>
</dbReference>
<feature type="transmembrane region" description="Helical" evidence="1">
    <location>
        <begin position="207"/>
        <end position="226"/>
    </location>
</feature>
<dbReference type="Pfam" id="PF10101">
    <property type="entry name" value="DUF2339"/>
    <property type="match status" value="1"/>
</dbReference>
<sequence>MLSPPLRGKAGRFAWVALILAALFGMGGFIASGRRKRPWRWAALSAAAPLALLAVSYWRLVPLGHVWAWVAGALAVGAVLLLAGERMARRRGETGMDGALAAYAVGTIAAVALAATFALEQAWLTVALAVLPAAIAWVERRLCLDGLRNVALLLAAIILIRLGLNPYVLDYPIAEGSAFNWLLYGYGIPMLAFAGAARLFRQRADDLLVAVLEAGAIALAVLLVSLEIRHLTADSLTAGTYSLTERGLHTIAWLSGSALLILAHRRSGRLVPLRAAQALLLLATAQAVWLQAVFGNPLISRETVGETLVFNPLLLAFAAPALLYAVHVRLAPSQPSWQRPACAVLGLVFAFLWATLEIRHVFAGARLWVGPVVQTELWAYSVLYLLGGVAVLLGGVRAGSTAFRRGGLAIILLVVAKVFLIDLSQTTGIWRALSFLGLGLGLVGTGWLYRRFVRLADEVR</sequence>
<feature type="transmembrane region" description="Helical" evidence="1">
    <location>
        <begin position="121"/>
        <end position="138"/>
    </location>
</feature>